<evidence type="ECO:0000313" key="15">
    <source>
        <dbReference type="EMBL" id="EWC44616.1"/>
    </source>
</evidence>
<dbReference type="GO" id="GO:0005953">
    <property type="term" value="C:CAAX-protein geranylgeranyltransferase complex"/>
    <property type="evidence" value="ECO:0007669"/>
    <property type="project" value="TreeGrafter"/>
</dbReference>
<comment type="cofactor">
    <cofactor evidence="1">
        <name>Mg(2+)</name>
        <dbReference type="ChEBI" id="CHEBI:18420"/>
    </cofactor>
</comment>
<name>W7HKU7_9PEZI</name>
<dbReference type="PANTHER" id="PTHR11129">
    <property type="entry name" value="PROTEIN FARNESYLTRANSFERASE ALPHA SUBUNIT/RAB GERANYLGERANYL TRANSFERASE ALPHA SUBUNIT"/>
    <property type="match status" value="1"/>
</dbReference>
<gene>
    <name evidence="15" type="ORF">DRE_06605</name>
</gene>
<dbReference type="HOGENOM" id="CLU_026582_1_0_1"/>
<dbReference type="GO" id="GO:0004662">
    <property type="term" value="F:CAAX-protein geranylgeranyltransferase activity"/>
    <property type="evidence" value="ECO:0007669"/>
    <property type="project" value="UniProtKB-EC"/>
</dbReference>
<dbReference type="PROSITE" id="PS51147">
    <property type="entry name" value="PFTA"/>
    <property type="match status" value="4"/>
</dbReference>
<evidence type="ECO:0000256" key="8">
    <source>
        <dbReference type="ARBA" id="ARBA00022842"/>
    </source>
</evidence>
<dbReference type="InterPro" id="IPR002088">
    <property type="entry name" value="Prenyl_trans_a"/>
</dbReference>
<keyword evidence="7" id="KW-0677">Repeat</keyword>
<sequence length="318" mass="36273">MASYADSDSEDGLDYSTNPAWADVTPLPQDDGDNPLAQIAYSPDYALAMSYLRATMAANDHTPRVLNLTAEIIDMNPAHYTVWSYRFKTLISLDAAKQLDTEELTWGWRSELDWVQSIARQNQKNYQIWHHRQLIIDHLGDPTSERERTDEMFGLDSKNYHVWTYRQWLIRRFGLFDEEELAATAKLLEEDVRNNSAWNHRYFVVFGKLGAGKPAEAAVVAEIEFAKKAILTAPQNPSPWSYLKAVLRKGDIELATLQPFCESFSPILSPDEIKSSHALDILSEIYDEAGDQAKAEKASPTLYFKYHNPVAQSQRPIR</sequence>
<organism evidence="15 16">
    <name type="scientific">Drechslerella stenobrocha 248</name>
    <dbReference type="NCBI Taxonomy" id="1043628"/>
    <lineage>
        <taxon>Eukaryota</taxon>
        <taxon>Fungi</taxon>
        <taxon>Dikarya</taxon>
        <taxon>Ascomycota</taxon>
        <taxon>Pezizomycotina</taxon>
        <taxon>Orbiliomycetes</taxon>
        <taxon>Orbiliales</taxon>
        <taxon>Orbiliaceae</taxon>
        <taxon>Drechslerella</taxon>
    </lineage>
</organism>
<dbReference type="Proteomes" id="UP000024837">
    <property type="component" value="Unassembled WGS sequence"/>
</dbReference>
<evidence type="ECO:0000256" key="14">
    <source>
        <dbReference type="SAM" id="MobiDB-lite"/>
    </source>
</evidence>
<dbReference type="EMBL" id="KI966437">
    <property type="protein sequence ID" value="EWC44616.1"/>
    <property type="molecule type" value="Genomic_DNA"/>
</dbReference>
<keyword evidence="6" id="KW-0808">Transferase</keyword>
<evidence type="ECO:0000256" key="12">
    <source>
        <dbReference type="ARBA" id="ARBA00043086"/>
    </source>
</evidence>
<dbReference type="SUPFAM" id="SSF48439">
    <property type="entry name" value="Protein prenylyltransferase"/>
    <property type="match status" value="1"/>
</dbReference>
<dbReference type="OrthoDB" id="272289at2759"/>
<dbReference type="GO" id="GO:0004660">
    <property type="term" value="F:protein farnesyltransferase activity"/>
    <property type="evidence" value="ECO:0007669"/>
    <property type="project" value="UniProtKB-EC"/>
</dbReference>
<evidence type="ECO:0000256" key="11">
    <source>
        <dbReference type="ARBA" id="ARBA00042436"/>
    </source>
</evidence>
<protein>
    <recommendedName>
        <fullName evidence="9">Protein farnesyltransferase/geranylgeranyltransferase type-1 subunit alpha</fullName>
        <ecNumber evidence="4">2.5.1.58</ecNumber>
        <ecNumber evidence="3">2.5.1.59</ecNumber>
    </recommendedName>
    <alternativeName>
        <fullName evidence="12">CAAX farnesyltransferase subunit alpha</fullName>
    </alternativeName>
    <alternativeName>
        <fullName evidence="11">FTase-alpha</fullName>
    </alternativeName>
    <alternativeName>
        <fullName evidence="10">Ras proteins prenyltransferase subunit alpha</fullName>
    </alternativeName>
    <alternativeName>
        <fullName evidence="13">Type I protein geranyl-geranyltransferase subunit alpha</fullName>
    </alternativeName>
</protein>
<evidence type="ECO:0000256" key="10">
    <source>
        <dbReference type="ARBA" id="ARBA00041392"/>
    </source>
</evidence>
<reference evidence="15 16" key="1">
    <citation type="submission" date="2013-05" db="EMBL/GenBank/DDBJ databases">
        <title>Drechslerella stenobrocha genome reveals carnivorous origination and mechanical trapping mechanism of predatory fungi.</title>
        <authorList>
            <person name="Liu X."/>
            <person name="Zhang W."/>
            <person name="Liu K."/>
        </authorList>
    </citation>
    <scope>NUCLEOTIDE SEQUENCE [LARGE SCALE GENOMIC DNA]</scope>
    <source>
        <strain evidence="15 16">248</strain>
    </source>
</reference>
<dbReference type="EC" id="2.5.1.59" evidence="3"/>
<proteinExistence type="inferred from homology"/>
<evidence type="ECO:0000256" key="3">
    <source>
        <dbReference type="ARBA" id="ARBA00012700"/>
    </source>
</evidence>
<dbReference type="EC" id="2.5.1.58" evidence="4"/>
<evidence type="ECO:0000256" key="6">
    <source>
        <dbReference type="ARBA" id="ARBA00022679"/>
    </source>
</evidence>
<evidence type="ECO:0000256" key="7">
    <source>
        <dbReference type="ARBA" id="ARBA00022737"/>
    </source>
</evidence>
<keyword evidence="5" id="KW-0637">Prenyltransferase</keyword>
<dbReference type="Gene3D" id="1.25.40.120">
    <property type="entry name" value="Protein prenylyltransferase"/>
    <property type="match status" value="1"/>
</dbReference>
<accession>W7HKU7</accession>
<evidence type="ECO:0000256" key="4">
    <source>
        <dbReference type="ARBA" id="ARBA00012702"/>
    </source>
</evidence>
<evidence type="ECO:0000256" key="2">
    <source>
        <dbReference type="ARBA" id="ARBA00006734"/>
    </source>
</evidence>
<dbReference type="PANTHER" id="PTHR11129:SF1">
    <property type="entry name" value="PROTEIN FARNESYLTRANSFERASE_GERANYLGERANYLTRANSFERASE TYPE-1 SUBUNIT ALPHA"/>
    <property type="match status" value="1"/>
</dbReference>
<evidence type="ECO:0000256" key="5">
    <source>
        <dbReference type="ARBA" id="ARBA00022602"/>
    </source>
</evidence>
<evidence type="ECO:0000256" key="1">
    <source>
        <dbReference type="ARBA" id="ARBA00001946"/>
    </source>
</evidence>
<feature type="region of interest" description="Disordered" evidence="14">
    <location>
        <begin position="1"/>
        <end position="35"/>
    </location>
</feature>
<keyword evidence="16" id="KW-1185">Reference proteome</keyword>
<comment type="similarity">
    <text evidence="2">Belongs to the protein prenyltransferase subunit alpha family.</text>
</comment>
<evidence type="ECO:0000256" key="9">
    <source>
        <dbReference type="ARBA" id="ARBA00040965"/>
    </source>
</evidence>
<evidence type="ECO:0000313" key="16">
    <source>
        <dbReference type="Proteomes" id="UP000024837"/>
    </source>
</evidence>
<dbReference type="AlphaFoldDB" id="W7HKU7"/>
<dbReference type="GO" id="GO:0005965">
    <property type="term" value="C:protein farnesyltransferase complex"/>
    <property type="evidence" value="ECO:0007669"/>
    <property type="project" value="TreeGrafter"/>
</dbReference>
<evidence type="ECO:0000256" key="13">
    <source>
        <dbReference type="ARBA" id="ARBA00043219"/>
    </source>
</evidence>
<keyword evidence="8" id="KW-0460">Magnesium</keyword>
<dbReference type="Pfam" id="PF01239">
    <property type="entry name" value="PPTA"/>
    <property type="match status" value="5"/>
</dbReference>